<reference evidence="1 2" key="1">
    <citation type="submission" date="2021-04" db="EMBL/GenBank/DDBJ databases">
        <authorList>
            <person name="Rodrigo-Torres L."/>
            <person name="Arahal R. D."/>
            <person name="Lucena T."/>
        </authorList>
    </citation>
    <scope>NUCLEOTIDE SEQUENCE [LARGE SCALE GENOMIC DNA]</scope>
    <source>
        <strain evidence="1 2">CECT 9623</strain>
    </source>
</reference>
<organism evidence="1 2">
    <name type="scientific">Dyadobacter linearis</name>
    <dbReference type="NCBI Taxonomy" id="2823330"/>
    <lineage>
        <taxon>Bacteria</taxon>
        <taxon>Pseudomonadati</taxon>
        <taxon>Bacteroidota</taxon>
        <taxon>Cytophagia</taxon>
        <taxon>Cytophagales</taxon>
        <taxon>Spirosomataceae</taxon>
        <taxon>Dyadobacter</taxon>
    </lineage>
</organism>
<dbReference type="Proteomes" id="UP000679725">
    <property type="component" value="Unassembled WGS sequence"/>
</dbReference>
<dbReference type="RefSeq" id="WP_215235721.1">
    <property type="nucleotide sequence ID" value="NZ_CAJRAU010000007.1"/>
</dbReference>
<dbReference type="EMBL" id="CAJRAU010000007">
    <property type="protein sequence ID" value="CAG5072905.1"/>
    <property type="molecule type" value="Genomic_DNA"/>
</dbReference>
<gene>
    <name evidence="1" type="ORF">DYBT9623_04442</name>
</gene>
<accession>A0ABM8UW19</accession>
<proteinExistence type="predicted"/>
<evidence type="ECO:0000313" key="1">
    <source>
        <dbReference type="EMBL" id="CAG5072905.1"/>
    </source>
</evidence>
<keyword evidence="2" id="KW-1185">Reference proteome</keyword>
<comment type="caution">
    <text evidence="1">The sequence shown here is derived from an EMBL/GenBank/DDBJ whole genome shotgun (WGS) entry which is preliminary data.</text>
</comment>
<protein>
    <submittedName>
        <fullName evidence="1">Uncharacterized protein</fullName>
    </submittedName>
</protein>
<evidence type="ECO:0000313" key="2">
    <source>
        <dbReference type="Proteomes" id="UP000679725"/>
    </source>
</evidence>
<sequence length="151" mass="16972">MSELVKTEEVTGVAVSRPMGQVFDLTGSIVDLPILSEATEMPLDLMSDYWTPENAGEFKNVFFDRIDVSQVLTQDETPVLIDLECAYFLEQDDKREIKSVRNGSKRLVGALLAQNVQRGTALKITYMGKKKNRSNAFKSDNWSVKPLIINI</sequence>
<name>A0ABM8UW19_9BACT</name>